<gene>
    <name evidence="3" type="ORF">EPD60_09960</name>
</gene>
<organism evidence="3 4">
    <name type="scientific">Flaviaesturariibacter flavus</name>
    <dbReference type="NCBI Taxonomy" id="2502780"/>
    <lineage>
        <taxon>Bacteria</taxon>
        <taxon>Pseudomonadati</taxon>
        <taxon>Bacteroidota</taxon>
        <taxon>Chitinophagia</taxon>
        <taxon>Chitinophagales</taxon>
        <taxon>Chitinophagaceae</taxon>
        <taxon>Flaviaestuariibacter</taxon>
    </lineage>
</organism>
<dbReference type="InterPro" id="IPR014729">
    <property type="entry name" value="Rossmann-like_a/b/a_fold"/>
</dbReference>
<keyword evidence="4" id="KW-1185">Reference proteome</keyword>
<evidence type="ECO:0000313" key="4">
    <source>
        <dbReference type="Proteomes" id="UP000295334"/>
    </source>
</evidence>
<dbReference type="Pfam" id="PF02698">
    <property type="entry name" value="DUF218"/>
    <property type="match status" value="1"/>
</dbReference>
<dbReference type="PANTHER" id="PTHR30336">
    <property type="entry name" value="INNER MEMBRANE PROTEIN, PROBABLE PERMEASE"/>
    <property type="match status" value="1"/>
</dbReference>
<dbReference type="InterPro" id="IPR003848">
    <property type="entry name" value="DUF218"/>
</dbReference>
<evidence type="ECO:0000259" key="2">
    <source>
        <dbReference type="Pfam" id="PF02698"/>
    </source>
</evidence>
<keyword evidence="1" id="KW-0472">Membrane</keyword>
<dbReference type="Gene3D" id="3.40.50.620">
    <property type="entry name" value="HUPs"/>
    <property type="match status" value="1"/>
</dbReference>
<keyword evidence="1" id="KW-0812">Transmembrane</keyword>
<dbReference type="AlphaFoldDB" id="A0A4R1BBF9"/>
<dbReference type="InterPro" id="IPR051599">
    <property type="entry name" value="Cell_Envelope_Assoc"/>
</dbReference>
<feature type="domain" description="DUF218" evidence="2">
    <location>
        <begin position="78"/>
        <end position="243"/>
    </location>
</feature>
<dbReference type="OrthoDB" id="9782395at2"/>
<dbReference type="GO" id="GO:0005886">
    <property type="term" value="C:plasma membrane"/>
    <property type="evidence" value="ECO:0007669"/>
    <property type="project" value="TreeGrafter"/>
</dbReference>
<dbReference type="GO" id="GO:0000270">
    <property type="term" value="P:peptidoglycan metabolic process"/>
    <property type="evidence" value="ECO:0007669"/>
    <property type="project" value="TreeGrafter"/>
</dbReference>
<feature type="transmembrane region" description="Helical" evidence="1">
    <location>
        <begin position="6"/>
        <end position="25"/>
    </location>
</feature>
<keyword evidence="1" id="KW-1133">Transmembrane helix</keyword>
<protein>
    <submittedName>
        <fullName evidence="3">YdcF family protein</fullName>
    </submittedName>
</protein>
<dbReference type="EMBL" id="SJZI01000042">
    <property type="protein sequence ID" value="TCJ14313.1"/>
    <property type="molecule type" value="Genomic_DNA"/>
</dbReference>
<proteinExistence type="predicted"/>
<feature type="transmembrane region" description="Helical" evidence="1">
    <location>
        <begin position="37"/>
        <end position="58"/>
    </location>
</feature>
<sequence>MFILLKVLLWFFRPLVWIVILLVWARLTRRAHWKKRLYGAAIAALLFFSNPAIIRGLLSAYEPAPVPIEAVKPHSAGIVLGGFVAYNVRDGKGYFNSAGDRFIQTALLYKAGKIHKIIVPAGNGYIVQHGFSEAAFIRDHFVRLGIPATDIYLDSASRNTLENAQNTKRILDTAHLPGPYLLISSAAHLPRARRVFDKLQIPVELFPCDFVSRARSNNFVEDYLLPSSTALATWDGYLKELLGTMTYKLTGKG</sequence>
<dbReference type="GO" id="GO:0043164">
    <property type="term" value="P:Gram-negative-bacterium-type cell wall biogenesis"/>
    <property type="evidence" value="ECO:0007669"/>
    <property type="project" value="TreeGrafter"/>
</dbReference>
<dbReference type="Proteomes" id="UP000295334">
    <property type="component" value="Unassembled WGS sequence"/>
</dbReference>
<dbReference type="CDD" id="cd06259">
    <property type="entry name" value="YdcF-like"/>
    <property type="match status" value="1"/>
</dbReference>
<evidence type="ECO:0000313" key="3">
    <source>
        <dbReference type="EMBL" id="TCJ14313.1"/>
    </source>
</evidence>
<name>A0A4R1BBF9_9BACT</name>
<comment type="caution">
    <text evidence="3">The sequence shown here is derived from an EMBL/GenBank/DDBJ whole genome shotgun (WGS) entry which is preliminary data.</text>
</comment>
<accession>A0A4R1BBF9</accession>
<dbReference type="PANTHER" id="PTHR30336:SF4">
    <property type="entry name" value="ENVELOPE BIOGENESIS FACTOR ELYC"/>
    <property type="match status" value="1"/>
</dbReference>
<reference evidence="3 4" key="1">
    <citation type="submission" date="2019-03" db="EMBL/GenBank/DDBJ databases">
        <authorList>
            <person name="Kim M.K.M."/>
        </authorList>
    </citation>
    <scope>NUCLEOTIDE SEQUENCE [LARGE SCALE GENOMIC DNA]</scope>
    <source>
        <strain evidence="3 4">17J68-12</strain>
    </source>
</reference>
<dbReference type="RefSeq" id="WP_131449304.1">
    <property type="nucleotide sequence ID" value="NZ_SJZI01000042.1"/>
</dbReference>
<evidence type="ECO:0000256" key="1">
    <source>
        <dbReference type="SAM" id="Phobius"/>
    </source>
</evidence>